<evidence type="ECO:0000313" key="2">
    <source>
        <dbReference type="Proteomes" id="UP001431784"/>
    </source>
</evidence>
<sequence>MYEDFSERLFTHYVGGAWRAPLGTRAIPVVTLDGRVAGQVIAAEPADIARLCKGLRGADTAALARFSARVAQAADDLAQALAMQGACPDRTAMVQLGAGIGASDGNMRHPVCLHGSVRQAPQRFGQRLGQGLACGLVYCPPANEALFATLLTCLAAEADMPPGAFNLLHGDPAQTLSMLAQADVPCLQDAR</sequence>
<comment type="caution">
    <text evidence="1">The sequence shown here is derived from an EMBL/GenBank/DDBJ whole genome shotgun (WGS) entry which is preliminary data.</text>
</comment>
<protein>
    <recommendedName>
        <fullName evidence="3">Aldehyde dehydrogenase family protein</fullName>
    </recommendedName>
</protein>
<accession>A0ABT5T936</accession>
<dbReference type="SUPFAM" id="SSF53720">
    <property type="entry name" value="ALDH-like"/>
    <property type="match status" value="1"/>
</dbReference>
<evidence type="ECO:0008006" key="3">
    <source>
        <dbReference type="Google" id="ProtNLM"/>
    </source>
</evidence>
<name>A0ABT5T936_9RHOB</name>
<dbReference type="Proteomes" id="UP001431784">
    <property type="component" value="Unassembled WGS sequence"/>
</dbReference>
<dbReference type="EMBL" id="JAQZSM010000006">
    <property type="protein sequence ID" value="MDD7971225.1"/>
    <property type="molecule type" value="Genomic_DNA"/>
</dbReference>
<evidence type="ECO:0000313" key="1">
    <source>
        <dbReference type="EMBL" id="MDD7971225.1"/>
    </source>
</evidence>
<dbReference type="InterPro" id="IPR016161">
    <property type="entry name" value="Ald_DH/histidinol_DH"/>
</dbReference>
<reference evidence="1" key="1">
    <citation type="submission" date="2023-02" db="EMBL/GenBank/DDBJ databases">
        <title>Description of Roseinatronobacter alkalisoli sp. nov., an alkaliphilic bacerium isolated from soda soil.</title>
        <authorList>
            <person name="Wei W."/>
        </authorList>
    </citation>
    <scope>NUCLEOTIDE SEQUENCE</scope>
    <source>
        <strain evidence="1">HJB301</strain>
    </source>
</reference>
<keyword evidence="2" id="KW-1185">Reference proteome</keyword>
<gene>
    <name evidence="1" type="ORF">PUT78_08930</name>
</gene>
<dbReference type="RefSeq" id="WP_274351905.1">
    <property type="nucleotide sequence ID" value="NZ_JAQZSM010000006.1"/>
</dbReference>
<organism evidence="1 2">
    <name type="scientific">Roseinatronobacter alkalisoli</name>
    <dbReference type="NCBI Taxonomy" id="3028235"/>
    <lineage>
        <taxon>Bacteria</taxon>
        <taxon>Pseudomonadati</taxon>
        <taxon>Pseudomonadota</taxon>
        <taxon>Alphaproteobacteria</taxon>
        <taxon>Rhodobacterales</taxon>
        <taxon>Paracoccaceae</taxon>
        <taxon>Roseinatronobacter</taxon>
    </lineage>
</organism>
<proteinExistence type="predicted"/>